<feature type="transmembrane region" description="Helical" evidence="1">
    <location>
        <begin position="12"/>
        <end position="33"/>
    </location>
</feature>
<name>A0ABS5HUC9_9RHOB</name>
<keyword evidence="1" id="KW-1133">Transmembrane helix</keyword>
<keyword evidence="3" id="KW-1185">Reference proteome</keyword>
<comment type="caution">
    <text evidence="2">The sequence shown here is derived from an EMBL/GenBank/DDBJ whole genome shotgun (WGS) entry which is preliminary data.</text>
</comment>
<sequence>MEVTVTPTEDRSIIIALRLEGGAAFIVATAAYAALAEGWWLYAITALLPDVSAAGYLAGPRVGARAYNIAHSYVTPFFFGLIAWLSEPALLPVAAVWVAHIGIDRLLGYGLKSEQGFKFTHLGRIGRERFEDDRE</sequence>
<reference evidence="2 3" key="1">
    <citation type="journal article" date="2021" name="Arch. Microbiol.">
        <title>Thalassobius aquimarinus sp. nov., isolated from the Sea of Japan seashore.</title>
        <authorList>
            <person name="Kurilenko V.V."/>
            <person name="Romanenko L.A."/>
            <person name="Chernysheva N.Y."/>
            <person name="Velansky P.V."/>
            <person name="Tekutyeva L.A."/>
            <person name="Isaeva M.P."/>
            <person name="Mikhailov V.V."/>
        </authorList>
    </citation>
    <scope>NUCLEOTIDE SEQUENCE [LARGE SCALE GENOMIC DNA]</scope>
    <source>
        <strain evidence="2 3">KMM 8518</strain>
    </source>
</reference>
<dbReference type="EMBL" id="JADMKU010000015">
    <property type="protein sequence ID" value="MBR9652531.1"/>
    <property type="molecule type" value="Genomic_DNA"/>
</dbReference>
<proteinExistence type="predicted"/>
<keyword evidence="1" id="KW-0812">Transmembrane</keyword>
<dbReference type="Pfam" id="PF14079">
    <property type="entry name" value="DUF4260"/>
    <property type="match status" value="1"/>
</dbReference>
<gene>
    <name evidence="2" type="ORF">IT775_15535</name>
</gene>
<evidence type="ECO:0000313" key="3">
    <source>
        <dbReference type="Proteomes" id="UP001195941"/>
    </source>
</evidence>
<accession>A0ABS5HUC9</accession>
<organism evidence="2 3">
    <name type="scientific">Thalassovita aquimarina</name>
    <dbReference type="NCBI Taxonomy" id="2785917"/>
    <lineage>
        <taxon>Bacteria</taxon>
        <taxon>Pseudomonadati</taxon>
        <taxon>Pseudomonadota</taxon>
        <taxon>Alphaproteobacteria</taxon>
        <taxon>Rhodobacterales</taxon>
        <taxon>Roseobacteraceae</taxon>
        <taxon>Thalassovita</taxon>
    </lineage>
</organism>
<protein>
    <submittedName>
        <fullName evidence="2">DUF4260 domain-containing protein</fullName>
    </submittedName>
</protein>
<evidence type="ECO:0000256" key="1">
    <source>
        <dbReference type="SAM" id="Phobius"/>
    </source>
</evidence>
<keyword evidence="1" id="KW-0472">Membrane</keyword>
<evidence type="ECO:0000313" key="2">
    <source>
        <dbReference type="EMBL" id="MBR9652531.1"/>
    </source>
</evidence>
<dbReference type="Proteomes" id="UP001195941">
    <property type="component" value="Unassembled WGS sequence"/>
</dbReference>
<dbReference type="InterPro" id="IPR025356">
    <property type="entry name" value="DUF4260"/>
</dbReference>